<evidence type="ECO:0000259" key="17">
    <source>
        <dbReference type="SMART" id="SM00079"/>
    </source>
</evidence>
<dbReference type="Gene3D" id="3.40.190.10">
    <property type="entry name" value="Periplasmic binding protein-like II"/>
    <property type="match status" value="3"/>
</dbReference>
<evidence type="ECO:0000256" key="2">
    <source>
        <dbReference type="ARBA" id="ARBA00008685"/>
    </source>
</evidence>
<keyword evidence="12" id="KW-1071">Ligand-gated ion channel</keyword>
<protein>
    <submittedName>
        <fullName evidence="20">Glutamate receptor ionotropic, kainate 2-like</fullName>
    </submittedName>
</protein>
<evidence type="ECO:0000256" key="14">
    <source>
        <dbReference type="ARBA" id="ARBA00034100"/>
    </source>
</evidence>
<dbReference type="SMART" id="SM00918">
    <property type="entry name" value="Lig_chan-Glu_bd"/>
    <property type="match status" value="1"/>
</dbReference>
<dbReference type="RefSeq" id="XP_022255411.1">
    <property type="nucleotide sequence ID" value="XM_022399703.1"/>
</dbReference>
<dbReference type="Pfam" id="PF01094">
    <property type="entry name" value="ANF_receptor"/>
    <property type="match status" value="1"/>
</dbReference>
<feature type="domain" description="Ionotropic glutamate receptor L-glutamate and glycine-binding" evidence="18">
    <location>
        <begin position="424"/>
        <end position="489"/>
    </location>
</feature>
<dbReference type="Gene3D" id="3.40.50.2300">
    <property type="match status" value="2"/>
</dbReference>
<feature type="domain" description="Ionotropic glutamate receptor C-terminal" evidence="17">
    <location>
        <begin position="414"/>
        <end position="596"/>
    </location>
</feature>
<dbReference type="InterPro" id="IPR015683">
    <property type="entry name" value="Ionotropic_Glu_rcpt"/>
</dbReference>
<reference evidence="20" key="1">
    <citation type="submission" date="2025-08" db="UniProtKB">
        <authorList>
            <consortium name="RefSeq"/>
        </authorList>
    </citation>
    <scope>IDENTIFICATION</scope>
    <source>
        <tissue evidence="20">Muscle</tissue>
    </source>
</reference>
<evidence type="ECO:0000256" key="11">
    <source>
        <dbReference type="ARBA" id="ARBA00023257"/>
    </source>
</evidence>
<keyword evidence="16" id="KW-0732">Signal</keyword>
<dbReference type="SMART" id="SM00079">
    <property type="entry name" value="PBPe"/>
    <property type="match status" value="1"/>
</dbReference>
<feature type="transmembrane region" description="Helical" evidence="15">
    <location>
        <begin position="620"/>
        <end position="639"/>
    </location>
</feature>
<evidence type="ECO:0000313" key="20">
    <source>
        <dbReference type="RefSeq" id="XP_022255411.1"/>
    </source>
</evidence>
<evidence type="ECO:0000256" key="9">
    <source>
        <dbReference type="ARBA" id="ARBA00023170"/>
    </source>
</evidence>
<evidence type="ECO:0000256" key="7">
    <source>
        <dbReference type="ARBA" id="ARBA00023065"/>
    </source>
</evidence>
<accession>A0ABM1THQ5</accession>
<keyword evidence="13" id="KW-0407">Ion channel</keyword>
<keyword evidence="6" id="KW-0770">Synapse</keyword>
<dbReference type="InterPro" id="IPR001828">
    <property type="entry name" value="ANF_lig-bd_rcpt"/>
</dbReference>
<evidence type="ECO:0000256" key="16">
    <source>
        <dbReference type="SAM" id="SignalP"/>
    </source>
</evidence>
<dbReference type="SUPFAM" id="SSF53850">
    <property type="entry name" value="Periplasmic binding protein-like II"/>
    <property type="match status" value="1"/>
</dbReference>
<dbReference type="InterPro" id="IPR019594">
    <property type="entry name" value="Glu/Gly-bd"/>
</dbReference>
<keyword evidence="11" id="KW-0628">Postsynaptic cell membrane</keyword>
<sequence>MKVYYIFLSLGVIYHVTLTSCLPDVVKIGAMFETGDDTLLTAFNTAVDSMNSESFRLSNFRLSSIIEQLEHQDSFQASKKVCDLLEKGVAAIFGPQSEESSSTVQSFCDAMHVPHVEIRWDFRTYGDNHSVNLFPYTTSLSKAYYDYVKHKNWKSFAIVYEENEALVRLQELLKDPSIRKRRVIVKQFVQGREYRKIIKELGRAGVKNFIIDVPSEKIRTVLKQAQQVDMMSEYHNYFLTSLDLHTIDLKDFQYGGTNISAFSLVDENGQQYINFLRNWKTGYPGLDKENSKPALKTDVALMYDAVKLFSAALRDLDKTNRKIVVPAISCQTEQPWTYGRDIINKMRQISVNGLTGNVKFDKYGFRSDFNLKILQLTQQGLKEIGKWRPRSGINMTGNFSKAYEEAIQSLKNKTLIVTTLLSAPYIILKEDRNKALTGNDRYDGYCMDLIREISKIRGFKYEIKEVGDKTYGKKNKHGEWNGMIRELIDGESNIPTYKRMWNFMESTRPRVFVESIEKGVERVRNENYAFLMESTTIEYMVERKCDLMQVGGLLDTKGFGIATPSGSPYRTALSSAILKLQESGALHILKQRWWKQEGPQCEQEVKTGSGRASELGLDNVGGVFVVLMAGLGFACVIVLGEFTWKSRKVAVEEREPLCVELCKELKFAITCGGSTKPIEKPREDQQPTNGLHFMSLTSFENAGAKEIVS</sequence>
<evidence type="ECO:0000256" key="4">
    <source>
        <dbReference type="ARBA" id="ARBA00022692"/>
    </source>
</evidence>
<name>A0ABM1THQ5_LIMPO</name>
<dbReference type="CDD" id="cd06382">
    <property type="entry name" value="PBP1_iGluR_Kainate"/>
    <property type="match status" value="1"/>
</dbReference>
<organism evidence="19 20">
    <name type="scientific">Limulus polyphemus</name>
    <name type="common">Atlantic horseshoe crab</name>
    <dbReference type="NCBI Taxonomy" id="6850"/>
    <lineage>
        <taxon>Eukaryota</taxon>
        <taxon>Metazoa</taxon>
        <taxon>Ecdysozoa</taxon>
        <taxon>Arthropoda</taxon>
        <taxon>Chelicerata</taxon>
        <taxon>Merostomata</taxon>
        <taxon>Xiphosura</taxon>
        <taxon>Limulidae</taxon>
        <taxon>Limulus</taxon>
    </lineage>
</organism>
<evidence type="ECO:0000259" key="18">
    <source>
        <dbReference type="SMART" id="SM00918"/>
    </source>
</evidence>
<dbReference type="GeneID" id="106471075"/>
<evidence type="ECO:0000256" key="5">
    <source>
        <dbReference type="ARBA" id="ARBA00022989"/>
    </source>
</evidence>
<dbReference type="Proteomes" id="UP000694941">
    <property type="component" value="Unplaced"/>
</dbReference>
<dbReference type="InterPro" id="IPR028082">
    <property type="entry name" value="Peripla_BP_I"/>
</dbReference>
<keyword evidence="8 15" id="KW-0472">Membrane</keyword>
<dbReference type="InterPro" id="IPR001320">
    <property type="entry name" value="Iontro_rcpt_C"/>
</dbReference>
<dbReference type="SUPFAM" id="SSF53822">
    <property type="entry name" value="Periplasmic binding protein-like I"/>
    <property type="match status" value="1"/>
</dbReference>
<evidence type="ECO:0000256" key="10">
    <source>
        <dbReference type="ARBA" id="ARBA00023180"/>
    </source>
</evidence>
<evidence type="ECO:0000256" key="15">
    <source>
        <dbReference type="SAM" id="Phobius"/>
    </source>
</evidence>
<evidence type="ECO:0000256" key="13">
    <source>
        <dbReference type="ARBA" id="ARBA00023303"/>
    </source>
</evidence>
<evidence type="ECO:0000256" key="8">
    <source>
        <dbReference type="ARBA" id="ARBA00023136"/>
    </source>
</evidence>
<comment type="similarity">
    <text evidence="2">Belongs to the glutamate-gated ion channel (TC 1.A.10.1) family.</text>
</comment>
<feature type="chain" id="PRO_5046809174" evidence="16">
    <location>
        <begin position="20"/>
        <end position="709"/>
    </location>
</feature>
<keyword evidence="3" id="KW-0813">Transport</keyword>
<evidence type="ECO:0000256" key="6">
    <source>
        <dbReference type="ARBA" id="ARBA00023018"/>
    </source>
</evidence>
<evidence type="ECO:0000256" key="1">
    <source>
        <dbReference type="ARBA" id="ARBA00004141"/>
    </source>
</evidence>
<dbReference type="PROSITE" id="PS51257">
    <property type="entry name" value="PROKAR_LIPOPROTEIN"/>
    <property type="match status" value="1"/>
</dbReference>
<evidence type="ECO:0000313" key="19">
    <source>
        <dbReference type="Proteomes" id="UP000694941"/>
    </source>
</evidence>
<keyword evidence="5 15" id="KW-1133">Transmembrane helix</keyword>
<dbReference type="Pfam" id="PF10613">
    <property type="entry name" value="Lig_chan-Glu_bd"/>
    <property type="match status" value="1"/>
</dbReference>
<keyword evidence="19" id="KW-1185">Reference proteome</keyword>
<dbReference type="CDD" id="cd13714">
    <property type="entry name" value="PBP2_iGluR_Kainate"/>
    <property type="match status" value="1"/>
</dbReference>
<evidence type="ECO:0000256" key="12">
    <source>
        <dbReference type="ARBA" id="ARBA00023286"/>
    </source>
</evidence>
<comment type="subcellular location">
    <subcellularLocation>
        <location evidence="1">Membrane</location>
        <topology evidence="1">Multi-pass membrane protein</topology>
    </subcellularLocation>
    <subcellularLocation>
        <location evidence="14">Postsynaptic cell membrane</location>
    </subcellularLocation>
</comment>
<dbReference type="PANTHER" id="PTHR18966">
    <property type="entry name" value="IONOTROPIC GLUTAMATE RECEPTOR"/>
    <property type="match status" value="1"/>
</dbReference>
<proteinExistence type="inferred from homology"/>
<keyword evidence="10" id="KW-0325">Glycoprotein</keyword>
<evidence type="ECO:0000256" key="3">
    <source>
        <dbReference type="ARBA" id="ARBA00022448"/>
    </source>
</evidence>
<gene>
    <name evidence="20" type="primary">LOC106471075</name>
</gene>
<keyword evidence="4 15" id="KW-0812">Transmembrane</keyword>
<keyword evidence="7" id="KW-0406">Ion transport</keyword>
<feature type="signal peptide" evidence="16">
    <location>
        <begin position="1"/>
        <end position="19"/>
    </location>
</feature>
<keyword evidence="9" id="KW-0675">Receptor</keyword>